<protein>
    <submittedName>
        <fullName evidence="4">Glycoside hydrolase family 57 protein</fullName>
    </submittedName>
</protein>
<comment type="similarity">
    <text evidence="1">Belongs to the glycosyl hydrolase 57 family.</text>
</comment>
<organism evidence="4 5">
    <name type="scientific">Algoriphagus confluentis</name>
    <dbReference type="NCBI Taxonomy" id="1697556"/>
    <lineage>
        <taxon>Bacteria</taxon>
        <taxon>Pseudomonadati</taxon>
        <taxon>Bacteroidota</taxon>
        <taxon>Cytophagia</taxon>
        <taxon>Cytophagales</taxon>
        <taxon>Cyclobacteriaceae</taxon>
        <taxon>Algoriphagus</taxon>
    </lineage>
</organism>
<dbReference type="PANTHER" id="PTHR36306:SF1">
    <property type="entry name" value="ALPHA-AMYLASE-RELATED"/>
    <property type="match status" value="1"/>
</dbReference>
<dbReference type="SUPFAM" id="SSF88713">
    <property type="entry name" value="Glycoside hydrolase/deacetylase"/>
    <property type="match status" value="1"/>
</dbReference>
<evidence type="ECO:0000313" key="5">
    <source>
        <dbReference type="Proteomes" id="UP001338309"/>
    </source>
</evidence>
<dbReference type="EMBL" id="BTPD01000016">
    <property type="protein sequence ID" value="GMQ31246.1"/>
    <property type="molecule type" value="Genomic_DNA"/>
</dbReference>
<proteinExistence type="inferred from homology"/>
<evidence type="ECO:0000259" key="3">
    <source>
        <dbReference type="Pfam" id="PF03065"/>
    </source>
</evidence>
<gene>
    <name evidence="4" type="ORF">Aconfl_38900</name>
</gene>
<keyword evidence="2" id="KW-0119">Carbohydrate metabolism</keyword>
<reference evidence="4 5" key="1">
    <citation type="submission" date="2023-08" db="EMBL/GenBank/DDBJ databases">
        <title>Draft genome sequence of Algoriphagus confluentis.</title>
        <authorList>
            <person name="Takatani N."/>
            <person name="Hosokawa M."/>
            <person name="Sawabe T."/>
        </authorList>
    </citation>
    <scope>NUCLEOTIDE SEQUENCE [LARGE SCALE GENOMIC DNA]</scope>
    <source>
        <strain evidence="4 5">NBRC 111222</strain>
    </source>
</reference>
<dbReference type="Pfam" id="PF03065">
    <property type="entry name" value="Glyco_hydro_57"/>
    <property type="match status" value="1"/>
</dbReference>
<sequence>MRTVCFYFQVHQPFRLKPYRFFDIGEDHYYWDDYLNKNVIRKAAQRCYLPMNALLMDLIHQYKGKFKVAFSISGTFLDQMEAYSPDVLESFQKLVATGHVELLNETYTHALAALKSKEEFTTLVKKHQDRIKELFNGYTPKVFRNTELIYSDEIGKMVYELGYEGILTEGAKHILGWKSPNYLYTNALEPKLKVLLKNFRLSDDIAFRFSNKTWADYPLTTEKFVTWLNAIPKEEQVVNLFMDYETFGEHQWADTGIFEFMRHLPEAIFRHSDFSFSTPSEVVRQLPGVGKIYVPTPISWADEERDLTAWLGNDLQDEAFDRLYEIENKIKTIDDPELHRDWGYLQTSDHFYYMCTKFFSDGSVHQYFSPYDTPYDAFINYMNVLSDFDLRVKESKQSRK</sequence>
<comment type="caution">
    <text evidence="4">The sequence shown here is derived from an EMBL/GenBank/DDBJ whole genome shotgun (WGS) entry which is preliminary data.</text>
</comment>
<evidence type="ECO:0000256" key="2">
    <source>
        <dbReference type="ARBA" id="ARBA00023277"/>
    </source>
</evidence>
<dbReference type="InterPro" id="IPR052046">
    <property type="entry name" value="GH57_Enzymes"/>
</dbReference>
<name>A0ABQ6PUC8_9BACT</name>
<feature type="domain" description="Glycoside hydrolase family 57 N-terminal" evidence="3">
    <location>
        <begin position="6"/>
        <end position="295"/>
    </location>
</feature>
<evidence type="ECO:0000256" key="1">
    <source>
        <dbReference type="ARBA" id="ARBA00006821"/>
    </source>
</evidence>
<dbReference type="CDD" id="cd10795">
    <property type="entry name" value="GH57N_MJA1_like"/>
    <property type="match status" value="1"/>
</dbReference>
<dbReference type="PANTHER" id="PTHR36306">
    <property type="entry name" value="ALPHA-AMYLASE-RELATED-RELATED"/>
    <property type="match status" value="1"/>
</dbReference>
<dbReference type="InterPro" id="IPR011330">
    <property type="entry name" value="Glyco_hydro/deAcase_b/a-brl"/>
</dbReference>
<dbReference type="RefSeq" id="WP_338225997.1">
    <property type="nucleotide sequence ID" value="NZ_BTPD01000016.1"/>
</dbReference>
<dbReference type="Proteomes" id="UP001338309">
    <property type="component" value="Unassembled WGS sequence"/>
</dbReference>
<accession>A0ABQ6PUC8</accession>
<keyword evidence="4" id="KW-0378">Hydrolase</keyword>
<dbReference type="GO" id="GO:0016787">
    <property type="term" value="F:hydrolase activity"/>
    <property type="evidence" value="ECO:0007669"/>
    <property type="project" value="UniProtKB-KW"/>
</dbReference>
<dbReference type="Gene3D" id="3.20.110.20">
    <property type="match status" value="1"/>
</dbReference>
<keyword evidence="5" id="KW-1185">Reference proteome</keyword>
<dbReference type="InterPro" id="IPR004300">
    <property type="entry name" value="Glyco_hydro_57_N"/>
</dbReference>
<evidence type="ECO:0000313" key="4">
    <source>
        <dbReference type="EMBL" id="GMQ31246.1"/>
    </source>
</evidence>